<protein>
    <submittedName>
        <fullName evidence="9">PQ-loop-domain-containing protein</fullName>
    </submittedName>
</protein>
<feature type="region of interest" description="Disordered" evidence="7">
    <location>
        <begin position="267"/>
        <end position="287"/>
    </location>
</feature>
<accession>A0A9P4S869</accession>
<gene>
    <name evidence="9" type="ORF">M501DRAFT_977243</name>
</gene>
<dbReference type="GO" id="GO:0005774">
    <property type="term" value="C:vacuolar membrane"/>
    <property type="evidence" value="ECO:0007669"/>
    <property type="project" value="TreeGrafter"/>
</dbReference>
<keyword evidence="4" id="KW-0677">Repeat</keyword>
<evidence type="ECO:0000256" key="5">
    <source>
        <dbReference type="ARBA" id="ARBA00022989"/>
    </source>
</evidence>
<keyword evidence="6 8" id="KW-0472">Membrane</keyword>
<dbReference type="InterPro" id="IPR006603">
    <property type="entry name" value="PQ-loop_rpt"/>
</dbReference>
<dbReference type="OrthoDB" id="75720at2759"/>
<feature type="transmembrane region" description="Helical" evidence="8">
    <location>
        <begin position="94"/>
        <end position="118"/>
    </location>
</feature>
<evidence type="ECO:0000256" key="2">
    <source>
        <dbReference type="ARBA" id="ARBA00022448"/>
    </source>
</evidence>
<keyword evidence="3 8" id="KW-0812">Transmembrane</keyword>
<dbReference type="Proteomes" id="UP000799429">
    <property type="component" value="Unassembled WGS sequence"/>
</dbReference>
<feature type="transmembrane region" description="Helical" evidence="8">
    <location>
        <begin position="239"/>
        <end position="259"/>
    </location>
</feature>
<keyword evidence="5 8" id="KW-1133">Transmembrane helix</keyword>
<dbReference type="SMART" id="SM00679">
    <property type="entry name" value="CTNS"/>
    <property type="match status" value="2"/>
</dbReference>
<dbReference type="EMBL" id="MU006098">
    <property type="protein sequence ID" value="KAF2837886.1"/>
    <property type="molecule type" value="Genomic_DNA"/>
</dbReference>
<dbReference type="GO" id="GO:0015184">
    <property type="term" value="F:L-cystine transmembrane transporter activity"/>
    <property type="evidence" value="ECO:0007669"/>
    <property type="project" value="TreeGrafter"/>
</dbReference>
<evidence type="ECO:0000256" key="7">
    <source>
        <dbReference type="SAM" id="MobiDB-lite"/>
    </source>
</evidence>
<feature type="transmembrane region" description="Helical" evidence="8">
    <location>
        <begin position="196"/>
        <end position="219"/>
    </location>
</feature>
<dbReference type="GO" id="GO:0000324">
    <property type="term" value="C:fungal-type vacuole"/>
    <property type="evidence" value="ECO:0007669"/>
    <property type="project" value="TreeGrafter"/>
</dbReference>
<dbReference type="InterPro" id="IPR005282">
    <property type="entry name" value="LC_transporter"/>
</dbReference>
<evidence type="ECO:0000256" key="3">
    <source>
        <dbReference type="ARBA" id="ARBA00022692"/>
    </source>
</evidence>
<dbReference type="PANTHER" id="PTHR13131:SF5">
    <property type="entry name" value="CYSTINOSIN"/>
    <property type="match status" value="1"/>
</dbReference>
<proteinExistence type="predicted"/>
<keyword evidence="10" id="KW-1185">Reference proteome</keyword>
<evidence type="ECO:0000313" key="9">
    <source>
        <dbReference type="EMBL" id="KAF2837886.1"/>
    </source>
</evidence>
<keyword evidence="2" id="KW-0813">Transport</keyword>
<dbReference type="AlphaFoldDB" id="A0A9P4S869"/>
<comment type="caution">
    <text evidence="9">The sequence shown here is derived from an EMBL/GenBank/DDBJ whole genome shotgun (WGS) entry which is preliminary data.</text>
</comment>
<feature type="compositionally biased region" description="Acidic residues" evidence="7">
    <location>
        <begin position="268"/>
        <end position="278"/>
    </location>
</feature>
<name>A0A9P4S869_9PEZI</name>
<feature type="transmembrane region" description="Helical" evidence="8">
    <location>
        <begin position="6"/>
        <end position="30"/>
    </location>
</feature>
<dbReference type="Pfam" id="PF04193">
    <property type="entry name" value="PQ-loop"/>
    <property type="match status" value="2"/>
</dbReference>
<evidence type="ECO:0000256" key="1">
    <source>
        <dbReference type="ARBA" id="ARBA00004127"/>
    </source>
</evidence>
<evidence type="ECO:0000313" key="10">
    <source>
        <dbReference type="Proteomes" id="UP000799429"/>
    </source>
</evidence>
<dbReference type="GO" id="GO:0012505">
    <property type="term" value="C:endomembrane system"/>
    <property type="evidence" value="ECO:0007669"/>
    <property type="project" value="UniProtKB-SubCell"/>
</dbReference>
<sequence length="287" mass="31791">MMDSEGVVFLKAVSTLCGWSYFLAWSLSFYPQPFKNYMRGSTSGLTFDFPFINTLGFASYTITQGCLLFSPTIRAQYASRHPASPKPTVQVNDFVFALHGFILCVITYTQFYPCIWGLKVSSRTRASRPTTIIFWGCIAAVLLACFVVEVHGKNGGYDPKGLAWIDVIIVLGYVKLVATLVKYIPQVNSNYRRKSTVGWSIGQILLDVSGSILSLLQLVIDSSLQADWSGITGNTPKLFLANITLVFDAIFLTQHFILYKDATSSNETYEESDSDDDVTQAQPLLSG</sequence>
<evidence type="ECO:0000256" key="8">
    <source>
        <dbReference type="SAM" id="Phobius"/>
    </source>
</evidence>
<reference evidence="9" key="1">
    <citation type="journal article" date="2020" name="Stud. Mycol.">
        <title>101 Dothideomycetes genomes: a test case for predicting lifestyles and emergence of pathogens.</title>
        <authorList>
            <person name="Haridas S."/>
            <person name="Albert R."/>
            <person name="Binder M."/>
            <person name="Bloem J."/>
            <person name="Labutti K."/>
            <person name="Salamov A."/>
            <person name="Andreopoulos B."/>
            <person name="Baker S."/>
            <person name="Barry K."/>
            <person name="Bills G."/>
            <person name="Bluhm B."/>
            <person name="Cannon C."/>
            <person name="Castanera R."/>
            <person name="Culley D."/>
            <person name="Daum C."/>
            <person name="Ezra D."/>
            <person name="Gonzalez J."/>
            <person name="Henrissat B."/>
            <person name="Kuo A."/>
            <person name="Liang C."/>
            <person name="Lipzen A."/>
            <person name="Lutzoni F."/>
            <person name="Magnuson J."/>
            <person name="Mondo S."/>
            <person name="Nolan M."/>
            <person name="Ohm R."/>
            <person name="Pangilinan J."/>
            <person name="Park H.-J."/>
            <person name="Ramirez L."/>
            <person name="Alfaro M."/>
            <person name="Sun H."/>
            <person name="Tritt A."/>
            <person name="Yoshinaga Y."/>
            <person name="Zwiers L.-H."/>
            <person name="Turgeon B."/>
            <person name="Goodwin S."/>
            <person name="Spatafora J."/>
            <person name="Crous P."/>
            <person name="Grigoriev I."/>
        </authorList>
    </citation>
    <scope>NUCLEOTIDE SEQUENCE</scope>
    <source>
        <strain evidence="9">CBS 101060</strain>
    </source>
</reference>
<organism evidence="9 10">
    <name type="scientific">Patellaria atrata CBS 101060</name>
    <dbReference type="NCBI Taxonomy" id="1346257"/>
    <lineage>
        <taxon>Eukaryota</taxon>
        <taxon>Fungi</taxon>
        <taxon>Dikarya</taxon>
        <taxon>Ascomycota</taxon>
        <taxon>Pezizomycotina</taxon>
        <taxon>Dothideomycetes</taxon>
        <taxon>Dothideomycetes incertae sedis</taxon>
        <taxon>Patellariales</taxon>
        <taxon>Patellariaceae</taxon>
        <taxon>Patellaria</taxon>
    </lineage>
</organism>
<comment type="subcellular location">
    <subcellularLocation>
        <location evidence="1">Endomembrane system</location>
        <topology evidence="1">Multi-pass membrane protein</topology>
    </subcellularLocation>
</comment>
<evidence type="ECO:0000256" key="4">
    <source>
        <dbReference type="ARBA" id="ARBA00022737"/>
    </source>
</evidence>
<feature type="transmembrane region" description="Helical" evidence="8">
    <location>
        <begin position="162"/>
        <end position="184"/>
    </location>
</feature>
<evidence type="ECO:0000256" key="6">
    <source>
        <dbReference type="ARBA" id="ARBA00023136"/>
    </source>
</evidence>
<feature type="transmembrane region" description="Helical" evidence="8">
    <location>
        <begin position="130"/>
        <end position="150"/>
    </location>
</feature>
<dbReference type="Gene3D" id="1.20.1280.290">
    <property type="match status" value="2"/>
</dbReference>
<dbReference type="PANTHER" id="PTHR13131">
    <property type="entry name" value="CYSTINOSIN"/>
    <property type="match status" value="1"/>
</dbReference>